<reference evidence="8" key="1">
    <citation type="submission" date="2023-07" db="EMBL/GenBank/DDBJ databases">
        <title>Lacticaseibacillus paracasei KCKM 0992.</title>
        <authorList>
            <person name="Kim T.W."/>
        </authorList>
    </citation>
    <scope>NUCLEOTIDE SEQUENCE [LARGE SCALE GENOMIC DNA]</scope>
    <source>
        <strain evidence="8">KCKM 0992</strain>
    </source>
</reference>
<organism evidence="7 8">
    <name type="scientific">Lacticaseibacillus paracasei</name>
    <name type="common">Lactobacillus paracasei</name>
    <dbReference type="NCBI Taxonomy" id="1597"/>
    <lineage>
        <taxon>Bacteria</taxon>
        <taxon>Bacillati</taxon>
        <taxon>Bacillota</taxon>
        <taxon>Bacilli</taxon>
        <taxon>Lactobacillales</taxon>
        <taxon>Lactobacillaceae</taxon>
        <taxon>Lacticaseibacillus</taxon>
    </lineage>
</organism>
<feature type="transmembrane region" description="Helical" evidence="6">
    <location>
        <begin position="94"/>
        <end position="117"/>
    </location>
</feature>
<dbReference type="AlphaFoldDB" id="A0ABD5CWI4"/>
<evidence type="ECO:0000313" key="8">
    <source>
        <dbReference type="Proteomes" id="UP001268544"/>
    </source>
</evidence>
<feature type="transmembrane region" description="Helical" evidence="6">
    <location>
        <begin position="408"/>
        <end position="428"/>
    </location>
</feature>
<keyword evidence="4 6" id="KW-1133">Transmembrane helix</keyword>
<dbReference type="RefSeq" id="WP_149591173.1">
    <property type="nucleotide sequence ID" value="NZ_CAXVTB010000001.1"/>
</dbReference>
<keyword evidence="3 6" id="KW-0812">Transmembrane</keyword>
<dbReference type="PANTHER" id="PTHR30250:SF26">
    <property type="entry name" value="PSMA PROTEIN"/>
    <property type="match status" value="1"/>
</dbReference>
<proteinExistence type="predicted"/>
<dbReference type="EMBL" id="JAVKVH010000001">
    <property type="protein sequence ID" value="MDR7623841.1"/>
    <property type="molecule type" value="Genomic_DNA"/>
</dbReference>
<feature type="transmembrane region" description="Helical" evidence="6">
    <location>
        <begin position="382"/>
        <end position="402"/>
    </location>
</feature>
<feature type="transmembrane region" description="Helical" evidence="6">
    <location>
        <begin position="342"/>
        <end position="361"/>
    </location>
</feature>
<evidence type="ECO:0000256" key="2">
    <source>
        <dbReference type="ARBA" id="ARBA00022475"/>
    </source>
</evidence>
<keyword evidence="2" id="KW-1003">Cell membrane</keyword>
<keyword evidence="5 6" id="KW-0472">Membrane</keyword>
<dbReference type="PANTHER" id="PTHR30250">
    <property type="entry name" value="PST FAMILY PREDICTED COLANIC ACID TRANSPORTER"/>
    <property type="match status" value="1"/>
</dbReference>
<feature type="transmembrane region" description="Helical" evidence="6">
    <location>
        <begin position="129"/>
        <end position="146"/>
    </location>
</feature>
<feature type="transmembrane region" description="Helical" evidence="6">
    <location>
        <begin position="187"/>
        <end position="203"/>
    </location>
</feature>
<feature type="transmembrane region" description="Helical" evidence="6">
    <location>
        <begin position="242"/>
        <end position="267"/>
    </location>
</feature>
<feature type="transmembrane region" description="Helical" evidence="6">
    <location>
        <begin position="476"/>
        <end position="502"/>
    </location>
</feature>
<dbReference type="Proteomes" id="UP001268544">
    <property type="component" value="Unassembled WGS sequence"/>
</dbReference>
<dbReference type="GO" id="GO:0005886">
    <property type="term" value="C:plasma membrane"/>
    <property type="evidence" value="ECO:0007669"/>
    <property type="project" value="UniProtKB-SubCell"/>
</dbReference>
<evidence type="ECO:0000313" key="7">
    <source>
        <dbReference type="EMBL" id="MDR7623841.1"/>
    </source>
</evidence>
<evidence type="ECO:0000256" key="5">
    <source>
        <dbReference type="ARBA" id="ARBA00023136"/>
    </source>
</evidence>
<feature type="transmembrane region" description="Helical" evidence="6">
    <location>
        <begin position="12"/>
        <end position="30"/>
    </location>
</feature>
<feature type="transmembrane region" description="Helical" evidence="6">
    <location>
        <begin position="50"/>
        <end position="73"/>
    </location>
</feature>
<protein>
    <submittedName>
        <fullName evidence="7">Lipopolysaccharide biosynthesis protein</fullName>
    </submittedName>
</protein>
<feature type="transmembrane region" description="Helical" evidence="6">
    <location>
        <begin position="307"/>
        <end position="330"/>
    </location>
</feature>
<gene>
    <name evidence="7" type="ORF">RF672_04270</name>
</gene>
<evidence type="ECO:0000256" key="3">
    <source>
        <dbReference type="ARBA" id="ARBA00022692"/>
    </source>
</evidence>
<comment type="subcellular location">
    <subcellularLocation>
        <location evidence="1">Cell membrane</location>
        <topology evidence="1">Multi-pass membrane protein</topology>
    </subcellularLocation>
</comment>
<feature type="transmembrane region" description="Helical" evidence="6">
    <location>
        <begin position="273"/>
        <end position="295"/>
    </location>
</feature>
<feature type="transmembrane region" description="Helical" evidence="6">
    <location>
        <begin position="158"/>
        <end position="181"/>
    </location>
</feature>
<name>A0ABD5CWI4_LACPA</name>
<comment type="caution">
    <text evidence="7">The sequence shown here is derived from an EMBL/GenBank/DDBJ whole genome shotgun (WGS) entry which is preliminary data.</text>
</comment>
<sequence>MGKKSRTHASVINSLTASVAQTLSLLMSFVSRTIFIRVLGEQYLGLNGLFTNILSLLSFAELGIGAAITFSLYKPLAKHDDRQVLALMQLYRKVYHTIALIIFGSGLLMMPFLNILIKGSTDQVGNIQVAFFLFLMNSVCSYLWNYKRSIFFADQSGYINSLNLMFFQIGGQLLQICLLLVTPSYYLYLIVQIVVTIFSNLQISRSANKRYPFLMSKKKIKVPQETLNFLKKNVIGMMSAKLGGIVVLGTDNVILSSFLGLTTVALYSNYTLIMNGMTSVINQGISAVTASIGNLRAVGNLKKEKTVFYQYSLVSALIGLTVSVGMVTFFSPFINLWVGRRFVLEETTTLLIVIGFFVSQLRQANINFTNAYGLYWEQRLKSVVESVVNFVVSLVLIIVFHAGIDSVILGNLASNLLVNAWWEPVIVLKYGLKSSKREMIFYAKFYLVELLVGIGILAFDLWISSLVPASEIFVRAGLTVIIMIGSALSFDFLLTSIVAVNFPAKPIITSLLHGRFKRRN</sequence>
<accession>A0ABD5CWI4</accession>
<dbReference type="InterPro" id="IPR050833">
    <property type="entry name" value="Poly_Biosynth_Transport"/>
</dbReference>
<evidence type="ECO:0000256" key="1">
    <source>
        <dbReference type="ARBA" id="ARBA00004651"/>
    </source>
</evidence>
<evidence type="ECO:0000256" key="4">
    <source>
        <dbReference type="ARBA" id="ARBA00022989"/>
    </source>
</evidence>
<feature type="transmembrane region" description="Helical" evidence="6">
    <location>
        <begin position="440"/>
        <end position="464"/>
    </location>
</feature>
<evidence type="ECO:0000256" key="6">
    <source>
        <dbReference type="SAM" id="Phobius"/>
    </source>
</evidence>